<reference evidence="4" key="1">
    <citation type="journal article" date="2018" name="Nat. Plants">
        <title>Whole-genome landscape of Medicago truncatula symbiotic genes.</title>
        <authorList>
            <person name="Pecrix Y."/>
            <person name="Staton S.E."/>
            <person name="Sallet E."/>
            <person name="Lelandais-Briere C."/>
            <person name="Moreau S."/>
            <person name="Carrere S."/>
            <person name="Blein T."/>
            <person name="Jardinaud M.F."/>
            <person name="Latrasse D."/>
            <person name="Zouine M."/>
            <person name="Zahm M."/>
            <person name="Kreplak J."/>
            <person name="Mayjonade B."/>
            <person name="Satge C."/>
            <person name="Perez M."/>
            <person name="Cauet S."/>
            <person name="Marande W."/>
            <person name="Chantry-Darmon C."/>
            <person name="Lopez-Roques C."/>
            <person name="Bouchez O."/>
            <person name="Berard A."/>
            <person name="Debelle F."/>
            <person name="Munos S."/>
            <person name="Bendahmane A."/>
            <person name="Berges H."/>
            <person name="Niebel A."/>
            <person name="Buitink J."/>
            <person name="Frugier F."/>
            <person name="Benhamed M."/>
            <person name="Crespi M."/>
            <person name="Gouzy J."/>
            <person name="Gamas P."/>
        </authorList>
    </citation>
    <scope>NUCLEOTIDE SEQUENCE [LARGE SCALE GENOMIC DNA]</scope>
    <source>
        <strain evidence="4">cv. Jemalong A17</strain>
    </source>
</reference>
<organism evidence="3 4">
    <name type="scientific">Medicago truncatula</name>
    <name type="common">Barrel medic</name>
    <name type="synonym">Medicago tribuloides</name>
    <dbReference type="NCBI Taxonomy" id="3880"/>
    <lineage>
        <taxon>Eukaryota</taxon>
        <taxon>Viridiplantae</taxon>
        <taxon>Streptophyta</taxon>
        <taxon>Embryophyta</taxon>
        <taxon>Tracheophyta</taxon>
        <taxon>Spermatophyta</taxon>
        <taxon>Magnoliopsida</taxon>
        <taxon>eudicotyledons</taxon>
        <taxon>Gunneridae</taxon>
        <taxon>Pentapetalae</taxon>
        <taxon>rosids</taxon>
        <taxon>fabids</taxon>
        <taxon>Fabales</taxon>
        <taxon>Fabaceae</taxon>
        <taxon>Papilionoideae</taxon>
        <taxon>50 kb inversion clade</taxon>
        <taxon>NPAAA clade</taxon>
        <taxon>Hologalegina</taxon>
        <taxon>IRL clade</taxon>
        <taxon>Trifolieae</taxon>
        <taxon>Medicago</taxon>
    </lineage>
</organism>
<dbReference type="Gramene" id="rna48828">
    <property type="protein sequence ID" value="RHN42391.1"/>
    <property type="gene ID" value="gene48828"/>
</dbReference>
<feature type="domain" description="DUF7054" evidence="2">
    <location>
        <begin position="63"/>
        <end position="145"/>
    </location>
</feature>
<evidence type="ECO:0000256" key="1">
    <source>
        <dbReference type="SAM" id="Phobius"/>
    </source>
</evidence>
<feature type="transmembrane region" description="Helical" evidence="1">
    <location>
        <begin position="20"/>
        <end position="38"/>
    </location>
</feature>
<dbReference type="Pfam" id="PF23156">
    <property type="entry name" value="DUF7054"/>
    <property type="match status" value="1"/>
</dbReference>
<accession>A0A396GQD5</accession>
<evidence type="ECO:0000313" key="4">
    <source>
        <dbReference type="Proteomes" id="UP000265566"/>
    </source>
</evidence>
<proteinExistence type="predicted"/>
<comment type="caution">
    <text evidence="3">The sequence shown here is derived from an EMBL/GenBank/DDBJ whole genome shotgun (WGS) entry which is preliminary data.</text>
</comment>
<evidence type="ECO:0000259" key="2">
    <source>
        <dbReference type="Pfam" id="PF23156"/>
    </source>
</evidence>
<dbReference type="InterPro" id="IPR055482">
    <property type="entry name" value="DUF7054"/>
</dbReference>
<keyword evidence="1" id="KW-0472">Membrane</keyword>
<dbReference type="PANTHER" id="PTHR33270:SF18">
    <property type="entry name" value="OS02G0324700 PROTEIN"/>
    <property type="match status" value="1"/>
</dbReference>
<dbReference type="Proteomes" id="UP000265566">
    <property type="component" value="Chromosome 8"/>
</dbReference>
<name>A0A396GQD5_MEDTR</name>
<dbReference type="AlphaFoldDB" id="A0A396GQD5"/>
<dbReference type="InterPro" id="IPR040358">
    <property type="entry name" value="At4g22758-like"/>
</dbReference>
<dbReference type="PANTHER" id="PTHR33270">
    <property type="entry name" value="BNAC05G50380D PROTEIN"/>
    <property type="match status" value="1"/>
</dbReference>
<protein>
    <recommendedName>
        <fullName evidence="2">DUF7054 domain-containing protein</fullName>
    </recommendedName>
</protein>
<sequence length="187" mass="20430">MVETLSDSDFMRFSLFKTRASAILIPVSSAIAFAFASCKQGWYYRCLGMLIKQKKNQNAKDARKLLININVLGSAGPIRFVVSEGDLVATVIDTALKSYAREGRLPILGKDVTSFALYCQHVGSDALSPLDTIGSHGGARNFMLCKKPETTNRMANADGAVALARRRNGSLKNWFNKSLSSVYVLIS</sequence>
<keyword evidence="1" id="KW-1133">Transmembrane helix</keyword>
<gene>
    <name evidence="3" type="ORF">MtrunA17_Chr8g0376391</name>
</gene>
<dbReference type="EMBL" id="PSQE01000008">
    <property type="protein sequence ID" value="RHN42391.1"/>
    <property type="molecule type" value="Genomic_DNA"/>
</dbReference>
<keyword evidence="1" id="KW-0812">Transmembrane</keyword>
<evidence type="ECO:0000313" key="3">
    <source>
        <dbReference type="EMBL" id="RHN42391.1"/>
    </source>
</evidence>